<dbReference type="PANTHER" id="PTHR45569">
    <property type="entry name" value="SENSOR PROTEIN KDPD"/>
    <property type="match status" value="1"/>
</dbReference>
<evidence type="ECO:0000256" key="4">
    <source>
        <dbReference type="ARBA" id="ARBA00022553"/>
    </source>
</evidence>
<comment type="catalytic activity">
    <reaction evidence="1">
        <text>ATP + protein L-histidine = ADP + protein N-phospho-L-histidine.</text>
        <dbReference type="EC" id="2.7.13.3"/>
    </reaction>
</comment>
<keyword evidence="5 13" id="KW-0808">Transferase</keyword>
<keyword evidence="11" id="KW-0902">Two-component regulatory system</keyword>
<evidence type="ECO:0000256" key="11">
    <source>
        <dbReference type="ARBA" id="ARBA00023012"/>
    </source>
</evidence>
<dbReference type="EMBL" id="CP036170">
    <property type="protein sequence ID" value="QBF74225.1"/>
    <property type="molecule type" value="Genomic_DNA"/>
</dbReference>
<dbReference type="KEGG" id="csci:HDCHBGLK_01622"/>
<dbReference type="Pfam" id="PF00512">
    <property type="entry name" value="HisKA"/>
    <property type="match status" value="1"/>
</dbReference>
<evidence type="ECO:0000256" key="9">
    <source>
        <dbReference type="ARBA" id="ARBA00022840"/>
    </source>
</evidence>
<keyword evidence="7" id="KW-0547">Nucleotide-binding</keyword>
<evidence type="ECO:0000256" key="1">
    <source>
        <dbReference type="ARBA" id="ARBA00000085"/>
    </source>
</evidence>
<evidence type="ECO:0000313" key="13">
    <source>
        <dbReference type="EMBL" id="QBF74225.1"/>
    </source>
</evidence>
<sequence>MKKEHSVIKDIVITIVILMMSFLLCLCNQNIFEDNFLIPTIFVLGAFLTSVITEGYIYGVVSALVSVLAVNFAFTFPYFSFDFTVMENIISGVILLVVAVITCGLTTTIKRQEAIKAESEKEKMRANLLRAISHDLRTPLTTIFGSSSALLEHYDEFSEEQNRQMIQGIKEDSLWLSRMVENLLTVTRIDGQKVKIVKTETVLDELIDSILIKFAKRYPDQTVEVDIPDDFIVIPMDAILIEQVVINLLENAVEHA</sequence>
<dbReference type="SMART" id="SM00388">
    <property type="entry name" value="HisKA"/>
    <property type="match status" value="1"/>
</dbReference>
<dbReference type="InterPro" id="IPR038318">
    <property type="entry name" value="KdpD_sf"/>
</dbReference>
<dbReference type="eggNOG" id="COG2205">
    <property type="taxonomic scope" value="Bacteria"/>
</dbReference>
<dbReference type="GeneID" id="62695838"/>
<evidence type="ECO:0000256" key="12">
    <source>
        <dbReference type="ARBA" id="ARBA00023136"/>
    </source>
</evidence>
<evidence type="ECO:0000256" key="3">
    <source>
        <dbReference type="ARBA" id="ARBA00012438"/>
    </source>
</evidence>
<proteinExistence type="predicted"/>
<comment type="subcellular location">
    <subcellularLocation>
        <location evidence="2">Membrane</location>
        <topology evidence="2">Multi-pass membrane protein</topology>
    </subcellularLocation>
</comment>
<dbReference type="Pfam" id="PF13493">
    <property type="entry name" value="DUF4118"/>
    <property type="match status" value="1"/>
</dbReference>
<dbReference type="Gene3D" id="3.30.565.10">
    <property type="entry name" value="Histidine kinase-like ATPase, C-terminal domain"/>
    <property type="match status" value="1"/>
</dbReference>
<dbReference type="PROSITE" id="PS50109">
    <property type="entry name" value="HIS_KIN"/>
    <property type="match status" value="1"/>
</dbReference>
<reference evidence="13 14" key="1">
    <citation type="journal article" date="2019" name="Appl. Environ. Microbiol.">
        <title>Clostridium scindens ATCC 35704: integration of nutritional requirements, the complete genome sequence, and global transcriptional responses to bile acids.</title>
        <authorList>
            <person name="Devendran S."/>
            <person name="Shrestha R."/>
            <person name="Alves J.M.P."/>
            <person name="Wolf P.G."/>
            <person name="Ly L."/>
            <person name="Hernandez A.G."/>
            <person name="Mendez-Garcia C."/>
            <person name="Inboden A."/>
            <person name="Wiley J."/>
            <person name="Paul O."/>
            <person name="Allen A."/>
            <person name="Springer E."/>
            <person name="Wright C.L."/>
            <person name="Fields C.J."/>
            <person name="Daniel S.L."/>
            <person name="Ridlon J.M."/>
        </authorList>
    </citation>
    <scope>NUCLEOTIDE SEQUENCE [LARGE SCALE GENOMIC DNA]</scope>
    <source>
        <strain evidence="13 14">ATCC 35704</strain>
    </source>
</reference>
<dbReference type="InterPro" id="IPR005467">
    <property type="entry name" value="His_kinase_dom"/>
</dbReference>
<evidence type="ECO:0000256" key="6">
    <source>
        <dbReference type="ARBA" id="ARBA00022692"/>
    </source>
</evidence>
<evidence type="ECO:0000256" key="5">
    <source>
        <dbReference type="ARBA" id="ARBA00022679"/>
    </source>
</evidence>
<dbReference type="RefSeq" id="WP_004608548.1">
    <property type="nucleotide sequence ID" value="NZ_CP036170.1"/>
</dbReference>
<accession>B0NK61</accession>
<keyword evidence="9" id="KW-0067">ATP-binding</keyword>
<dbReference type="SUPFAM" id="SSF47384">
    <property type="entry name" value="Homodimeric domain of signal transducing histidine kinase"/>
    <property type="match status" value="1"/>
</dbReference>
<dbReference type="Gene3D" id="1.10.287.130">
    <property type="match status" value="1"/>
</dbReference>
<organism evidence="13 14">
    <name type="scientific">Clostridium scindens (strain ATCC 35704 / DSM 5676 / VPI 13733 / 19)</name>
    <dbReference type="NCBI Taxonomy" id="411468"/>
    <lineage>
        <taxon>Bacteria</taxon>
        <taxon>Bacillati</taxon>
        <taxon>Bacillota</taxon>
        <taxon>Clostridia</taxon>
        <taxon>Lachnospirales</taxon>
        <taxon>Lachnospiraceae</taxon>
    </lineage>
</organism>
<dbReference type="InterPro" id="IPR036890">
    <property type="entry name" value="HATPase_C_sf"/>
</dbReference>
<dbReference type="GO" id="GO:0005524">
    <property type="term" value="F:ATP binding"/>
    <property type="evidence" value="ECO:0007669"/>
    <property type="project" value="UniProtKB-KW"/>
</dbReference>
<keyword evidence="4" id="KW-0597">Phosphoprotein</keyword>
<dbReference type="PANTHER" id="PTHR45569:SF1">
    <property type="entry name" value="SENSOR PROTEIN KDPD"/>
    <property type="match status" value="1"/>
</dbReference>
<dbReference type="SUPFAM" id="SSF55874">
    <property type="entry name" value="ATPase domain of HSP90 chaperone/DNA topoisomerase II/histidine kinase"/>
    <property type="match status" value="1"/>
</dbReference>
<dbReference type="EC" id="2.7.13.3" evidence="3"/>
<protein>
    <recommendedName>
        <fullName evidence="3">histidine kinase</fullName>
        <ecNumber evidence="3">2.7.13.3</ecNumber>
    </recommendedName>
</protein>
<keyword evidence="14" id="KW-1185">Reference proteome</keyword>
<gene>
    <name evidence="13" type="primary">kdpD_3</name>
    <name evidence="13" type="ORF">HDCHBGLK_01622</name>
</gene>
<dbReference type="HOGENOM" id="CLU_000445_89_5_9"/>
<dbReference type="InterPro" id="IPR036097">
    <property type="entry name" value="HisK_dim/P_sf"/>
</dbReference>
<dbReference type="InterPro" id="IPR052023">
    <property type="entry name" value="Histidine_kinase_KdpD"/>
</dbReference>
<keyword evidence="10" id="KW-1133">Transmembrane helix</keyword>
<dbReference type="InterPro" id="IPR003661">
    <property type="entry name" value="HisK_dim/P_dom"/>
</dbReference>
<dbReference type="CDD" id="cd00082">
    <property type="entry name" value="HisKA"/>
    <property type="match status" value="1"/>
</dbReference>
<keyword evidence="12" id="KW-0472">Membrane</keyword>
<evidence type="ECO:0000256" key="8">
    <source>
        <dbReference type="ARBA" id="ARBA00022777"/>
    </source>
</evidence>
<keyword evidence="6" id="KW-0812">Transmembrane</keyword>
<dbReference type="Proteomes" id="UP000289664">
    <property type="component" value="Chromosome"/>
</dbReference>
<dbReference type="InterPro" id="IPR025201">
    <property type="entry name" value="KdpD_TM"/>
</dbReference>
<evidence type="ECO:0000256" key="7">
    <source>
        <dbReference type="ARBA" id="ARBA00022741"/>
    </source>
</evidence>
<name>B0NK61_CLOS5</name>
<keyword evidence="8" id="KW-0418">Kinase</keyword>
<dbReference type="Gene3D" id="1.20.120.620">
    <property type="entry name" value="Backbone structure of the membrane domain of e. Coli histidine kinase receptor kdpd"/>
    <property type="match status" value="1"/>
</dbReference>
<evidence type="ECO:0000256" key="10">
    <source>
        <dbReference type="ARBA" id="ARBA00022989"/>
    </source>
</evidence>
<dbReference type="GO" id="GO:0000155">
    <property type="term" value="F:phosphorelay sensor kinase activity"/>
    <property type="evidence" value="ECO:0007669"/>
    <property type="project" value="InterPro"/>
</dbReference>
<dbReference type="AlphaFoldDB" id="B0NK61"/>
<evidence type="ECO:0000256" key="2">
    <source>
        <dbReference type="ARBA" id="ARBA00004141"/>
    </source>
</evidence>
<evidence type="ECO:0000313" key="14">
    <source>
        <dbReference type="Proteomes" id="UP000289664"/>
    </source>
</evidence>
<dbReference type="STRING" id="411468.CLOSCI_03902"/>
<dbReference type="GO" id="GO:0005886">
    <property type="term" value="C:plasma membrane"/>
    <property type="evidence" value="ECO:0007669"/>
    <property type="project" value="TreeGrafter"/>
</dbReference>